<dbReference type="RefSeq" id="WP_270679178.1">
    <property type="nucleotide sequence ID" value="NZ_JAQFWP010000036.1"/>
</dbReference>
<reference evidence="1" key="1">
    <citation type="submission" date="2023-01" db="EMBL/GenBank/DDBJ databases">
        <title>Draft genome sequence of Nocardiopsis sp. LSu2-4 isolated from halophytes.</title>
        <authorList>
            <person name="Duangmal K."/>
            <person name="Chantavorakit T."/>
        </authorList>
    </citation>
    <scope>NUCLEOTIDE SEQUENCE</scope>
    <source>
        <strain evidence="1">LSu2-4</strain>
    </source>
</reference>
<keyword evidence="1" id="KW-0378">Hydrolase</keyword>
<dbReference type="EMBL" id="JAQFWP010000036">
    <property type="protein sequence ID" value="MDA2806540.1"/>
    <property type="molecule type" value="Genomic_DNA"/>
</dbReference>
<sequence>MATHRFVVPVVPTDRERHGVLDVYRPAPETGTGAGTEAAVRSAKPAVVFVHGGPLPANASPTPRDSPLFGGYCSLAAASGAVGVMFDHRFHSLEQRADAADDVAEAVGAARRLPGVDPDRVALWFFSGAGLLAAEWLDAPPPWLRCIAATYPVLAPGPDRELEARFRPIEALSATSGLPVLLTRVGRERPEFATGVEAFVAAAEEHDVALDIIDVPEGRHGFDMLDHSDASRGAVTEAMAWVIGKLAPGRTSAPEGR</sequence>
<name>A0ABT4TQ96_9ACTN</name>
<organism evidence="1 2">
    <name type="scientific">Nocardiopsis suaedae</name>
    <dbReference type="NCBI Taxonomy" id="3018444"/>
    <lineage>
        <taxon>Bacteria</taxon>
        <taxon>Bacillati</taxon>
        <taxon>Actinomycetota</taxon>
        <taxon>Actinomycetes</taxon>
        <taxon>Streptosporangiales</taxon>
        <taxon>Nocardiopsidaceae</taxon>
        <taxon>Nocardiopsis</taxon>
    </lineage>
</organism>
<gene>
    <name evidence="1" type="ORF">O4U47_18665</name>
</gene>
<dbReference type="InterPro" id="IPR029058">
    <property type="entry name" value="AB_hydrolase_fold"/>
</dbReference>
<protein>
    <submittedName>
        <fullName evidence="1">Alpha/beta hydrolase</fullName>
    </submittedName>
</protein>
<evidence type="ECO:0000313" key="1">
    <source>
        <dbReference type="EMBL" id="MDA2806540.1"/>
    </source>
</evidence>
<keyword evidence="2" id="KW-1185">Reference proteome</keyword>
<dbReference type="Proteomes" id="UP001165685">
    <property type="component" value="Unassembled WGS sequence"/>
</dbReference>
<proteinExistence type="predicted"/>
<comment type="caution">
    <text evidence="1">The sequence shown here is derived from an EMBL/GenBank/DDBJ whole genome shotgun (WGS) entry which is preliminary data.</text>
</comment>
<evidence type="ECO:0000313" key="2">
    <source>
        <dbReference type="Proteomes" id="UP001165685"/>
    </source>
</evidence>
<dbReference type="Gene3D" id="3.40.50.1820">
    <property type="entry name" value="alpha/beta hydrolase"/>
    <property type="match status" value="1"/>
</dbReference>
<accession>A0ABT4TQ96</accession>
<dbReference type="GO" id="GO:0016787">
    <property type="term" value="F:hydrolase activity"/>
    <property type="evidence" value="ECO:0007669"/>
    <property type="project" value="UniProtKB-KW"/>
</dbReference>
<dbReference type="SUPFAM" id="SSF53474">
    <property type="entry name" value="alpha/beta-Hydrolases"/>
    <property type="match status" value="1"/>
</dbReference>